<dbReference type="SUPFAM" id="SSF51905">
    <property type="entry name" value="FAD/NAD(P)-binding domain"/>
    <property type="match status" value="1"/>
</dbReference>
<evidence type="ECO:0000256" key="7">
    <source>
        <dbReference type="PIRSR" id="PIRSR000137-2"/>
    </source>
</evidence>
<evidence type="ECO:0000256" key="5">
    <source>
        <dbReference type="ARBA" id="ARBA00023002"/>
    </source>
</evidence>
<comment type="similarity">
    <text evidence="2 8">Belongs to the GMC oxidoreductase family.</text>
</comment>
<evidence type="ECO:0000259" key="11">
    <source>
        <dbReference type="PROSITE" id="PS00624"/>
    </source>
</evidence>
<dbReference type="Pfam" id="PF05199">
    <property type="entry name" value="GMC_oxred_C"/>
    <property type="match status" value="1"/>
</dbReference>
<sequence length="595" mass="64421">MTFALKYLASLFAAQHAIAAQDAFDYIVVGAGTSGVVIANRLSENPAVRVALIEAGDDVREDKIVRDIYSQAGVGSYIDWNYTTIPQLGVNGLSLLESGGKGWGGTTLINGMNYVRPHKQEVDAWEELGNPGWNWDTLFPYYRKSEGFIPPTAWQVSAGATYQRSHHGFNGPVRVGYDSGVRQAATLELIQKGWQDVGLQKSPDFNSGDNNGFAIGPRTLDPETNTRWHSARAYLEPAERRPNLVVVKGNVKKLDWKPRDPGHCRGRLVASGVEYWDDSDQPVILHATGEVILSAGSFGSPGILEASGIGNPRILKELGVEVRVNLPGVGENLSEQPCAAVGFAAAVDSTPTPLITFTNAHQTFGSAFKEWKSSTLSQISKWAKETVEAVGNGALNATAIEKLLRVQHSLLFHKDTTFGESVAVTAPGGGVAGSFYMIQSAFSRGNVHLRSLEDMDRPLINPRLYSNEFDISAMIALGNLTRRMWYSETLAPLIIAQVLPDESVLPVDASTEVWTEFLRATTVPNRHPLGAASMMSRELGGVVDPELKVYGTANVRVIDGSIIPIQISGHPIATLYAVAERAADIIKAASQDESR</sequence>
<dbReference type="OrthoDB" id="269227at2759"/>
<dbReference type="InterPro" id="IPR027424">
    <property type="entry name" value="Glucose_Oxidase_domain_2"/>
</dbReference>
<dbReference type="Pfam" id="PF00732">
    <property type="entry name" value="GMC_oxred_N"/>
    <property type="match status" value="1"/>
</dbReference>
<feature type="domain" description="Glucose-methanol-choline oxidoreductase N-terminal" evidence="10">
    <location>
        <begin position="100"/>
        <end position="123"/>
    </location>
</feature>
<evidence type="ECO:0000256" key="2">
    <source>
        <dbReference type="ARBA" id="ARBA00010790"/>
    </source>
</evidence>
<gene>
    <name evidence="12" type="ORF">F5X68DRAFT_45209</name>
</gene>
<feature type="active site" description="Proton donor" evidence="6">
    <location>
        <position position="527"/>
    </location>
</feature>
<keyword evidence="4 7" id="KW-0274">FAD</keyword>
<keyword evidence="13" id="KW-1185">Reference proteome</keyword>
<protein>
    <submittedName>
        <fullName evidence="12">Glucose oxidase</fullName>
    </submittedName>
</protein>
<dbReference type="InterPro" id="IPR007867">
    <property type="entry name" value="GMC_OxRtase_C"/>
</dbReference>
<dbReference type="PROSITE" id="PS00624">
    <property type="entry name" value="GMC_OXRED_2"/>
    <property type="match status" value="1"/>
</dbReference>
<feature type="active site" description="Proton acceptor" evidence="6">
    <location>
        <position position="570"/>
    </location>
</feature>
<dbReference type="PIRSF" id="PIRSF000137">
    <property type="entry name" value="Alcohol_oxidase"/>
    <property type="match status" value="1"/>
</dbReference>
<feature type="binding site" evidence="7">
    <location>
        <position position="251"/>
    </location>
    <ligand>
        <name>FAD</name>
        <dbReference type="ChEBI" id="CHEBI:57692"/>
    </ligand>
</feature>
<dbReference type="SUPFAM" id="SSF54373">
    <property type="entry name" value="FAD-linked reductases, C-terminal domain"/>
    <property type="match status" value="1"/>
</dbReference>
<dbReference type="PROSITE" id="PS00623">
    <property type="entry name" value="GMC_OXRED_1"/>
    <property type="match status" value="1"/>
</dbReference>
<dbReference type="Gene3D" id="3.50.50.60">
    <property type="entry name" value="FAD/NAD(P)-binding domain"/>
    <property type="match status" value="1"/>
</dbReference>
<dbReference type="Gene3D" id="4.10.450.10">
    <property type="entry name" value="Glucose Oxidase, domain 2"/>
    <property type="match status" value="1"/>
</dbReference>
<dbReference type="GO" id="GO:0016614">
    <property type="term" value="F:oxidoreductase activity, acting on CH-OH group of donors"/>
    <property type="evidence" value="ECO:0007669"/>
    <property type="project" value="InterPro"/>
</dbReference>
<proteinExistence type="inferred from homology"/>
<feature type="binding site" evidence="7">
    <location>
        <begin position="33"/>
        <end position="34"/>
    </location>
    <ligand>
        <name>FAD</name>
        <dbReference type="ChEBI" id="CHEBI:57692"/>
    </ligand>
</feature>
<dbReference type="PANTHER" id="PTHR11552:SF201">
    <property type="entry name" value="GLUCOSE-METHANOL-CHOLINE OXIDOREDUCTASE N-TERMINAL DOMAIN-CONTAINING PROTEIN"/>
    <property type="match status" value="1"/>
</dbReference>
<keyword evidence="3 8" id="KW-0285">Flavoprotein</keyword>
<evidence type="ECO:0000256" key="9">
    <source>
        <dbReference type="SAM" id="SignalP"/>
    </source>
</evidence>
<evidence type="ECO:0000256" key="3">
    <source>
        <dbReference type="ARBA" id="ARBA00022630"/>
    </source>
</evidence>
<reference evidence="12" key="1">
    <citation type="journal article" date="2021" name="Nat. Commun.">
        <title>Genetic determinants of endophytism in the Arabidopsis root mycobiome.</title>
        <authorList>
            <person name="Mesny F."/>
            <person name="Miyauchi S."/>
            <person name="Thiergart T."/>
            <person name="Pickel B."/>
            <person name="Atanasova L."/>
            <person name="Karlsson M."/>
            <person name="Huettel B."/>
            <person name="Barry K.W."/>
            <person name="Haridas S."/>
            <person name="Chen C."/>
            <person name="Bauer D."/>
            <person name="Andreopoulos W."/>
            <person name="Pangilinan J."/>
            <person name="LaButti K."/>
            <person name="Riley R."/>
            <person name="Lipzen A."/>
            <person name="Clum A."/>
            <person name="Drula E."/>
            <person name="Henrissat B."/>
            <person name="Kohler A."/>
            <person name="Grigoriev I.V."/>
            <person name="Martin F.M."/>
            <person name="Hacquard S."/>
        </authorList>
    </citation>
    <scope>NUCLEOTIDE SEQUENCE</scope>
    <source>
        <strain evidence="12">MPI-SDFR-AT-0117</strain>
    </source>
</reference>
<dbReference type="InterPro" id="IPR000172">
    <property type="entry name" value="GMC_OxRdtase_N"/>
</dbReference>
<feature type="domain" description="Glucose-methanol-choline oxidoreductase N-terminal" evidence="11">
    <location>
        <begin position="296"/>
        <end position="310"/>
    </location>
</feature>
<dbReference type="AlphaFoldDB" id="A0A9P8VKD9"/>
<evidence type="ECO:0000313" key="12">
    <source>
        <dbReference type="EMBL" id="KAH6693461.1"/>
    </source>
</evidence>
<evidence type="ECO:0000256" key="8">
    <source>
        <dbReference type="RuleBase" id="RU003968"/>
    </source>
</evidence>
<evidence type="ECO:0000256" key="1">
    <source>
        <dbReference type="ARBA" id="ARBA00001974"/>
    </source>
</evidence>
<feature type="binding site" evidence="7">
    <location>
        <position position="560"/>
    </location>
    <ligand>
        <name>FAD</name>
        <dbReference type="ChEBI" id="CHEBI:57692"/>
    </ligand>
</feature>
<feature type="signal peptide" evidence="9">
    <location>
        <begin position="1"/>
        <end position="19"/>
    </location>
</feature>
<organism evidence="12 13">
    <name type="scientific">Plectosphaerella plurivora</name>
    <dbReference type="NCBI Taxonomy" id="936078"/>
    <lineage>
        <taxon>Eukaryota</taxon>
        <taxon>Fungi</taxon>
        <taxon>Dikarya</taxon>
        <taxon>Ascomycota</taxon>
        <taxon>Pezizomycotina</taxon>
        <taxon>Sordariomycetes</taxon>
        <taxon>Hypocreomycetidae</taxon>
        <taxon>Glomerellales</taxon>
        <taxon>Plectosphaerellaceae</taxon>
        <taxon>Plectosphaerella</taxon>
    </lineage>
</organism>
<evidence type="ECO:0000259" key="10">
    <source>
        <dbReference type="PROSITE" id="PS00623"/>
    </source>
</evidence>
<name>A0A9P8VKD9_9PEZI</name>
<evidence type="ECO:0000313" key="13">
    <source>
        <dbReference type="Proteomes" id="UP000770015"/>
    </source>
</evidence>
<accession>A0A9P8VKD9</accession>
<dbReference type="Proteomes" id="UP000770015">
    <property type="component" value="Unassembled WGS sequence"/>
</dbReference>
<dbReference type="EMBL" id="JAGSXJ010000003">
    <property type="protein sequence ID" value="KAH6693461.1"/>
    <property type="molecule type" value="Genomic_DNA"/>
</dbReference>
<comment type="caution">
    <text evidence="12">The sequence shown here is derived from an EMBL/GenBank/DDBJ whole genome shotgun (WGS) entry which is preliminary data.</text>
</comment>
<dbReference type="InterPro" id="IPR012132">
    <property type="entry name" value="GMC_OxRdtase"/>
</dbReference>
<evidence type="ECO:0000256" key="4">
    <source>
        <dbReference type="ARBA" id="ARBA00022827"/>
    </source>
</evidence>
<dbReference type="Gene3D" id="3.30.560.10">
    <property type="entry name" value="Glucose Oxidase, domain 3"/>
    <property type="match status" value="1"/>
</dbReference>
<evidence type="ECO:0000256" key="6">
    <source>
        <dbReference type="PIRSR" id="PIRSR000137-1"/>
    </source>
</evidence>
<dbReference type="PANTHER" id="PTHR11552">
    <property type="entry name" value="GLUCOSE-METHANOL-CHOLINE GMC OXIDOREDUCTASE"/>
    <property type="match status" value="1"/>
</dbReference>
<feature type="chain" id="PRO_5040188207" evidence="9">
    <location>
        <begin position="20"/>
        <end position="595"/>
    </location>
</feature>
<keyword evidence="5" id="KW-0560">Oxidoreductase</keyword>
<feature type="binding site" evidence="7">
    <location>
        <position position="106"/>
    </location>
    <ligand>
        <name>FAD</name>
        <dbReference type="ChEBI" id="CHEBI:57692"/>
    </ligand>
</feature>
<dbReference type="InterPro" id="IPR036188">
    <property type="entry name" value="FAD/NAD-bd_sf"/>
</dbReference>
<dbReference type="GO" id="GO:0050660">
    <property type="term" value="F:flavin adenine dinucleotide binding"/>
    <property type="evidence" value="ECO:0007669"/>
    <property type="project" value="InterPro"/>
</dbReference>
<keyword evidence="9" id="KW-0732">Signal</keyword>
<comment type="cofactor">
    <cofactor evidence="1 7">
        <name>FAD</name>
        <dbReference type="ChEBI" id="CHEBI:57692"/>
    </cofactor>
</comment>